<reference evidence="2 3" key="1">
    <citation type="submission" date="2024-02" db="EMBL/GenBank/DDBJ databases">
        <title>Draft genome sequence of Collimonas sp. strain H4R21, an effective mineral-weathering bacterial strain isolated from the beech rhizosphere.</title>
        <authorList>
            <person name="Morin E."/>
            <person name="Uroz S."/>
            <person name="Leveau J.H.J."/>
            <person name="Kumar R."/>
            <person name="Rey M.W."/>
            <person name="Pham J."/>
        </authorList>
    </citation>
    <scope>NUCLEOTIDE SEQUENCE [LARGE SCALE GENOMIC DNA]</scope>
    <source>
        <strain evidence="2 3">H4R21</strain>
    </source>
</reference>
<name>A0ABU9Q1Y6_9BURK</name>
<feature type="signal peptide" evidence="1">
    <location>
        <begin position="1"/>
        <end position="21"/>
    </location>
</feature>
<protein>
    <recommendedName>
        <fullName evidence="4">MYXO-CTERM domain-containing protein</fullName>
    </recommendedName>
</protein>
<dbReference type="EMBL" id="JBANDC010000022">
    <property type="protein sequence ID" value="MEM4990260.1"/>
    <property type="molecule type" value="Genomic_DNA"/>
</dbReference>
<evidence type="ECO:0008006" key="4">
    <source>
        <dbReference type="Google" id="ProtNLM"/>
    </source>
</evidence>
<evidence type="ECO:0000313" key="3">
    <source>
        <dbReference type="Proteomes" id="UP001495910"/>
    </source>
</evidence>
<organism evidence="2 3">
    <name type="scientific">Collimonas rhizosphaerae</name>
    <dbReference type="NCBI Taxonomy" id="3126357"/>
    <lineage>
        <taxon>Bacteria</taxon>
        <taxon>Pseudomonadati</taxon>
        <taxon>Pseudomonadota</taxon>
        <taxon>Betaproteobacteria</taxon>
        <taxon>Burkholderiales</taxon>
        <taxon>Oxalobacteraceae</taxon>
        <taxon>Collimonas</taxon>
    </lineage>
</organism>
<accession>A0ABU9Q1Y6</accession>
<keyword evidence="3" id="KW-1185">Reference proteome</keyword>
<dbReference type="Proteomes" id="UP001495910">
    <property type="component" value="Unassembled WGS sequence"/>
</dbReference>
<dbReference type="RefSeq" id="WP_139219986.1">
    <property type="nucleotide sequence ID" value="NZ_JBANDC010000022.1"/>
</dbReference>
<comment type="caution">
    <text evidence="2">The sequence shown here is derived from an EMBL/GenBank/DDBJ whole genome shotgun (WGS) entry which is preliminary data.</text>
</comment>
<gene>
    <name evidence="2" type="ORF">V8G57_22915</name>
</gene>
<evidence type="ECO:0000256" key="1">
    <source>
        <dbReference type="SAM" id="SignalP"/>
    </source>
</evidence>
<proteinExistence type="predicted"/>
<keyword evidence="1" id="KW-0732">Signal</keyword>
<feature type="chain" id="PRO_5045373988" description="MYXO-CTERM domain-containing protein" evidence="1">
    <location>
        <begin position="22"/>
        <end position="172"/>
    </location>
</feature>
<sequence>MRGIVFSMSLLLAAYCGPGMAAAPVFQLDGQPAAGSASAVYGYHQETEAAASASAIAEMETVRPVAAAQPDIFAARTGRAWPAAGLVPVAFSNSPRQEQVQAPRKMATGMKASDDLLFYFLKDFKAKQPQKPARWAMLLIALSLLLYQIRRRPMRTSIGFGSASRLGGQHAA</sequence>
<evidence type="ECO:0000313" key="2">
    <source>
        <dbReference type="EMBL" id="MEM4990260.1"/>
    </source>
</evidence>